<dbReference type="Gene3D" id="3.40.50.11980">
    <property type="match status" value="1"/>
</dbReference>
<dbReference type="EMBL" id="AAMT01000020">
    <property type="protein sequence ID" value="EAQ11035.1"/>
    <property type="molecule type" value="Genomic_DNA"/>
</dbReference>
<name>A3VKY5_9RHOB</name>
<proteinExistence type="predicted"/>
<protein>
    <recommendedName>
        <fullName evidence="1">RNase NYN domain-containing protein</fullName>
    </recommendedName>
</protein>
<dbReference type="Pfam" id="PF11977">
    <property type="entry name" value="RNase_Zc3h12a"/>
    <property type="match status" value="1"/>
</dbReference>
<dbReference type="InterPro" id="IPR021869">
    <property type="entry name" value="RNase_Zc3h12_NYN"/>
</dbReference>
<dbReference type="RefSeq" id="WP_008329311.1">
    <property type="nucleotide sequence ID" value="NZ_CH902578.1"/>
</dbReference>
<dbReference type="STRING" id="314271.RB2654_05105"/>
<evidence type="ECO:0000313" key="3">
    <source>
        <dbReference type="Proteomes" id="UP000002931"/>
    </source>
</evidence>
<dbReference type="eggNOG" id="ENOG5031TDE">
    <property type="taxonomic scope" value="Bacteria"/>
</dbReference>
<organism evidence="2 3">
    <name type="scientific">Maritimibacter alkaliphilus HTCC2654</name>
    <dbReference type="NCBI Taxonomy" id="314271"/>
    <lineage>
        <taxon>Bacteria</taxon>
        <taxon>Pseudomonadati</taxon>
        <taxon>Pseudomonadota</taxon>
        <taxon>Alphaproteobacteria</taxon>
        <taxon>Rhodobacterales</taxon>
        <taxon>Roseobacteraceae</taxon>
        <taxon>Maritimibacter</taxon>
    </lineage>
</organism>
<dbReference type="HOGENOM" id="CLU_117578_0_0_5"/>
<dbReference type="OrthoDB" id="5196680at2"/>
<comment type="caution">
    <text evidence="2">The sequence shown here is derived from an EMBL/GenBank/DDBJ whole genome shotgun (WGS) entry which is preliminary data.</text>
</comment>
<evidence type="ECO:0000259" key="1">
    <source>
        <dbReference type="Pfam" id="PF11977"/>
    </source>
</evidence>
<reference evidence="2 3" key="1">
    <citation type="journal article" date="2010" name="J. Bacteriol.">
        <title>Genome sequences of Pelagibaca bermudensis HTCC2601T and Maritimibacter alkaliphilus HTCC2654T, the type strains of two marine Roseobacter genera.</title>
        <authorList>
            <person name="Thrash J.C."/>
            <person name="Cho J.C."/>
            <person name="Ferriera S."/>
            <person name="Johnson J."/>
            <person name="Vergin K.L."/>
            <person name="Giovannoni S.J."/>
        </authorList>
    </citation>
    <scope>NUCLEOTIDE SEQUENCE [LARGE SCALE GENOMIC DNA]</scope>
    <source>
        <strain evidence="2 3">HTCC2654</strain>
    </source>
</reference>
<dbReference type="Proteomes" id="UP000002931">
    <property type="component" value="Unassembled WGS sequence"/>
</dbReference>
<sequence>MSPLAIGVFVLGLLIGALVLRVRRSRRPAVLVDGSNVMYWRGETPDIRTVRQVIKRLEADGFRPGVMFDANAGYLLFGRYTHDRAFAKHLNLPEKRVMVVPKGTQADGHLLRAAADMNARIVTNDRFRDWADRYPFVTEKGRLIRGGYRGNRLHLKT</sequence>
<accession>A3VKY5</accession>
<evidence type="ECO:0000313" key="2">
    <source>
        <dbReference type="EMBL" id="EAQ11035.1"/>
    </source>
</evidence>
<feature type="domain" description="RNase NYN" evidence="1">
    <location>
        <begin position="29"/>
        <end position="134"/>
    </location>
</feature>
<keyword evidence="3" id="KW-1185">Reference proteome</keyword>
<gene>
    <name evidence="2" type="ORF">RB2654_05105</name>
</gene>
<dbReference type="AlphaFoldDB" id="A3VKY5"/>